<gene>
    <name evidence="4" type="ORF">URODEC1_LOCUS84319</name>
</gene>
<keyword evidence="2" id="KW-1133">Transmembrane helix</keyword>
<reference evidence="5" key="1">
    <citation type="submission" date="2024-06" db="EMBL/GenBank/DDBJ databases">
        <authorList>
            <person name="Ryan C."/>
        </authorList>
    </citation>
    <scope>NUCLEOTIDE SEQUENCE [LARGE SCALE GENOMIC DNA]</scope>
</reference>
<evidence type="ECO:0000256" key="1">
    <source>
        <dbReference type="SAM" id="MobiDB-lite"/>
    </source>
</evidence>
<name>A0ABC9DEA3_9POAL</name>
<keyword evidence="3" id="KW-0732">Signal</keyword>
<organism evidence="4 5">
    <name type="scientific">Urochloa decumbens</name>
    <dbReference type="NCBI Taxonomy" id="240449"/>
    <lineage>
        <taxon>Eukaryota</taxon>
        <taxon>Viridiplantae</taxon>
        <taxon>Streptophyta</taxon>
        <taxon>Embryophyta</taxon>
        <taxon>Tracheophyta</taxon>
        <taxon>Spermatophyta</taxon>
        <taxon>Magnoliopsida</taxon>
        <taxon>Liliopsida</taxon>
        <taxon>Poales</taxon>
        <taxon>Poaceae</taxon>
        <taxon>PACMAD clade</taxon>
        <taxon>Panicoideae</taxon>
        <taxon>Panicodae</taxon>
        <taxon>Paniceae</taxon>
        <taxon>Melinidinae</taxon>
        <taxon>Urochloa</taxon>
    </lineage>
</organism>
<keyword evidence="2" id="KW-0812">Transmembrane</keyword>
<sequence length="102" mass="10323">MNHKLVACSLVVVFLACSCAAPVCASARPLAAAAAGVGLPRMVLAASAAGLATVSSGMDPGSRRPAPINNRRLLGTRTTWLSPPLPNKTRSTAMPAPPPPII</sequence>
<dbReference type="EMBL" id="OZ075143">
    <property type="protein sequence ID" value="CAL5037148.1"/>
    <property type="molecule type" value="Genomic_DNA"/>
</dbReference>
<dbReference type="AlphaFoldDB" id="A0ABC9DEA3"/>
<keyword evidence="5" id="KW-1185">Reference proteome</keyword>
<dbReference type="Proteomes" id="UP001497457">
    <property type="component" value="Chromosome 33rd"/>
</dbReference>
<evidence type="ECO:0000256" key="3">
    <source>
        <dbReference type="SAM" id="SignalP"/>
    </source>
</evidence>
<feature type="transmembrane region" description="Helical" evidence="2">
    <location>
        <begin position="30"/>
        <end position="54"/>
    </location>
</feature>
<feature type="region of interest" description="Disordered" evidence="1">
    <location>
        <begin position="77"/>
        <end position="102"/>
    </location>
</feature>
<accession>A0ABC9DEA3</accession>
<feature type="signal peptide" evidence="3">
    <location>
        <begin position="1"/>
        <end position="20"/>
    </location>
</feature>
<dbReference type="PROSITE" id="PS51257">
    <property type="entry name" value="PROKAR_LIPOPROTEIN"/>
    <property type="match status" value="1"/>
</dbReference>
<evidence type="ECO:0000313" key="4">
    <source>
        <dbReference type="EMBL" id="CAL5037148.1"/>
    </source>
</evidence>
<proteinExistence type="predicted"/>
<evidence type="ECO:0000313" key="5">
    <source>
        <dbReference type="Proteomes" id="UP001497457"/>
    </source>
</evidence>
<feature type="chain" id="PRO_5044740725" evidence="3">
    <location>
        <begin position="21"/>
        <end position="102"/>
    </location>
</feature>
<reference evidence="4 5" key="2">
    <citation type="submission" date="2024-10" db="EMBL/GenBank/DDBJ databases">
        <authorList>
            <person name="Ryan C."/>
        </authorList>
    </citation>
    <scope>NUCLEOTIDE SEQUENCE [LARGE SCALE GENOMIC DNA]</scope>
</reference>
<keyword evidence="2" id="KW-0472">Membrane</keyword>
<protein>
    <submittedName>
        <fullName evidence="4">Uncharacterized protein</fullName>
    </submittedName>
</protein>
<evidence type="ECO:0000256" key="2">
    <source>
        <dbReference type="SAM" id="Phobius"/>
    </source>
</evidence>